<reference evidence="3 5" key="1">
    <citation type="submission" date="2006-04" db="EMBL/GenBank/DDBJ databases">
        <authorList>
            <person name="Nierman W.C."/>
        </authorList>
    </citation>
    <scope>NUCLEOTIDE SEQUENCE [LARGE SCALE GENOMIC DNA]</scope>
    <source>
        <strain evidence="3 5">DW4/3-1</strain>
    </source>
</reference>
<dbReference type="Gene3D" id="3.30.460.10">
    <property type="entry name" value="Beta Polymerase, domain 2"/>
    <property type="match status" value="1"/>
</dbReference>
<evidence type="ECO:0000256" key="1">
    <source>
        <dbReference type="SAM" id="MobiDB-lite"/>
    </source>
</evidence>
<evidence type="ECO:0000313" key="4">
    <source>
        <dbReference type="Proteomes" id="UP000001351"/>
    </source>
</evidence>
<dbReference type="RefSeq" id="WP_002617284.1">
    <property type="nucleotide sequence ID" value="NC_014623.1"/>
</dbReference>
<dbReference type="Proteomes" id="UP000032702">
    <property type="component" value="Unassembled WGS sequence"/>
</dbReference>
<sequence>MELPTDFKEFLQEIRPTENQRSDLQTGHKTLRERLLADEDLKKCFISDFLQGSYRRATAIRPKGDRRSDVDIIVVTRLSEREYTPAKAMDLFKPFLDKHYKRKWRQQGRSFGIELSYVELDLVLTSAPSEAEVGILRSDAVTSDDDLEEAKDWRLHRSWVALGSRYRSDAKNLLAEAKGQDEWRAQPLHIPDRDADKWEPTHPLAQIAWTRDKNARTDGHFVNVVKAIKWWRVENYEEPKHPKGFPLERLIGECCPDGITSVAEGIVKTLEKIVSQYALTVLAGGKPILPDYGVSTHDVFKRISAEDFKKFYDQAKTGADLARRAYASEDRTESGNLWRELFGRKFPKPPESGGGTGGSSRGGFTPPTGPAVPGSGRFA</sequence>
<dbReference type="PATRIC" id="fig|378806.16.peg.2721"/>
<protein>
    <submittedName>
        <fullName evidence="2">Conserved uncharacterized protein</fullName>
    </submittedName>
</protein>
<proteinExistence type="predicted"/>
<dbReference type="Proteomes" id="UP000001351">
    <property type="component" value="Chromosome"/>
</dbReference>
<dbReference type="EMBL" id="CP002271">
    <property type="protein sequence ID" value="ADO70217.1"/>
    <property type="molecule type" value="Genomic_DNA"/>
</dbReference>
<dbReference type="Pfam" id="PF18144">
    <property type="entry name" value="SMODS"/>
    <property type="match status" value="1"/>
</dbReference>
<gene>
    <name evidence="2" type="ordered locus">STAUR_2413</name>
    <name evidence="3" type="ORF">STIAU_1316</name>
</gene>
<keyword evidence="4" id="KW-1185">Reference proteome</keyword>
<dbReference type="STRING" id="378806.STAUR_2413"/>
<feature type="region of interest" description="Disordered" evidence="1">
    <location>
        <begin position="338"/>
        <end position="379"/>
    </location>
</feature>
<name>Q08TK0_STIAD</name>
<accession>Q08TK0</accession>
<dbReference type="OrthoDB" id="2082416at2"/>
<evidence type="ECO:0000313" key="5">
    <source>
        <dbReference type="Proteomes" id="UP000032702"/>
    </source>
</evidence>
<evidence type="ECO:0000313" key="2">
    <source>
        <dbReference type="EMBL" id="ADO70217.1"/>
    </source>
</evidence>
<dbReference type="eggNOG" id="COG1746">
    <property type="taxonomic scope" value="Bacteria"/>
</dbReference>
<dbReference type="EMBL" id="AAMD01000144">
    <property type="protein sequence ID" value="EAU63815.1"/>
    <property type="molecule type" value="Genomic_DNA"/>
</dbReference>
<dbReference type="HOGENOM" id="CLU_843621_0_0_7"/>
<dbReference type="KEGG" id="sur:STAUR_2413"/>
<dbReference type="InterPro" id="IPR043519">
    <property type="entry name" value="NT_sf"/>
</dbReference>
<organism evidence="3 5">
    <name type="scientific">Stigmatella aurantiaca (strain DW4/3-1)</name>
    <dbReference type="NCBI Taxonomy" id="378806"/>
    <lineage>
        <taxon>Bacteria</taxon>
        <taxon>Pseudomonadati</taxon>
        <taxon>Myxococcota</taxon>
        <taxon>Myxococcia</taxon>
        <taxon>Myxococcales</taxon>
        <taxon>Cystobacterineae</taxon>
        <taxon>Archangiaceae</taxon>
        <taxon>Stigmatella</taxon>
    </lineage>
</organism>
<dbReference type="SUPFAM" id="SSF81301">
    <property type="entry name" value="Nucleotidyltransferase"/>
    <property type="match status" value="1"/>
</dbReference>
<dbReference type="AlphaFoldDB" id="Q08TK0"/>
<reference evidence="2 4" key="2">
    <citation type="journal article" date="2011" name="Mol. Biol. Evol.">
        <title>Comparative genomic analysis of fruiting body formation in Myxococcales.</title>
        <authorList>
            <person name="Huntley S."/>
            <person name="Hamann N."/>
            <person name="Wegener-Feldbrugge S."/>
            <person name="Treuner-Lange A."/>
            <person name="Kube M."/>
            <person name="Reinhardt R."/>
            <person name="Klages S."/>
            <person name="Muller R."/>
            <person name="Ronning C.M."/>
            <person name="Nierman W.C."/>
            <person name="Sogaard-Andersen L."/>
        </authorList>
    </citation>
    <scope>NUCLEOTIDE SEQUENCE [LARGE SCALE GENOMIC DNA]</scope>
    <source>
        <strain evidence="2 4">DW4/3-1</strain>
    </source>
</reference>
<feature type="compositionally biased region" description="Gly residues" evidence="1">
    <location>
        <begin position="352"/>
        <end position="361"/>
    </location>
</feature>
<evidence type="ECO:0000313" key="3">
    <source>
        <dbReference type="EMBL" id="EAU63815.1"/>
    </source>
</evidence>